<keyword evidence="3" id="KW-1185">Reference proteome</keyword>
<organism evidence="2 3">
    <name type="scientific">Trichocladium antarcticum</name>
    <dbReference type="NCBI Taxonomy" id="1450529"/>
    <lineage>
        <taxon>Eukaryota</taxon>
        <taxon>Fungi</taxon>
        <taxon>Dikarya</taxon>
        <taxon>Ascomycota</taxon>
        <taxon>Pezizomycotina</taxon>
        <taxon>Sordariomycetes</taxon>
        <taxon>Sordariomycetidae</taxon>
        <taxon>Sordariales</taxon>
        <taxon>Chaetomiaceae</taxon>
        <taxon>Trichocladium</taxon>
    </lineage>
</organism>
<reference evidence="2" key="2">
    <citation type="submission" date="2023-05" db="EMBL/GenBank/DDBJ databases">
        <authorList>
            <consortium name="Lawrence Berkeley National Laboratory"/>
            <person name="Steindorff A."/>
            <person name="Hensen N."/>
            <person name="Bonometti L."/>
            <person name="Westerberg I."/>
            <person name="Brannstrom I.O."/>
            <person name="Guillou S."/>
            <person name="Cros-Aarteil S."/>
            <person name="Calhoun S."/>
            <person name="Haridas S."/>
            <person name="Kuo A."/>
            <person name="Mondo S."/>
            <person name="Pangilinan J."/>
            <person name="Riley R."/>
            <person name="Labutti K."/>
            <person name="Andreopoulos B."/>
            <person name="Lipzen A."/>
            <person name="Chen C."/>
            <person name="Yanf M."/>
            <person name="Daum C."/>
            <person name="Ng V."/>
            <person name="Clum A."/>
            <person name="Ohm R."/>
            <person name="Martin F."/>
            <person name="Silar P."/>
            <person name="Natvig D."/>
            <person name="Lalanne C."/>
            <person name="Gautier V."/>
            <person name="Ament-Velasquez S.L."/>
            <person name="Kruys A."/>
            <person name="Hutchinson M.I."/>
            <person name="Powell A.J."/>
            <person name="Barry K."/>
            <person name="Miller A.N."/>
            <person name="Grigoriev I.V."/>
            <person name="Debuchy R."/>
            <person name="Gladieux P."/>
            <person name="Thoren M.H."/>
            <person name="Johannesson H."/>
        </authorList>
    </citation>
    <scope>NUCLEOTIDE SEQUENCE</scope>
    <source>
        <strain evidence="2">CBS 123565</strain>
    </source>
</reference>
<evidence type="ECO:0000313" key="3">
    <source>
        <dbReference type="Proteomes" id="UP001304895"/>
    </source>
</evidence>
<dbReference type="AlphaFoldDB" id="A0AAN6UMJ8"/>
<name>A0AAN6UMJ8_9PEZI</name>
<dbReference type="Proteomes" id="UP001304895">
    <property type="component" value="Unassembled WGS sequence"/>
</dbReference>
<reference evidence="2" key="1">
    <citation type="journal article" date="2023" name="Mol. Phylogenet. Evol.">
        <title>Genome-scale phylogeny and comparative genomics of the fungal order Sordariales.</title>
        <authorList>
            <person name="Hensen N."/>
            <person name="Bonometti L."/>
            <person name="Westerberg I."/>
            <person name="Brannstrom I.O."/>
            <person name="Guillou S."/>
            <person name="Cros-Aarteil S."/>
            <person name="Calhoun S."/>
            <person name="Haridas S."/>
            <person name="Kuo A."/>
            <person name="Mondo S."/>
            <person name="Pangilinan J."/>
            <person name="Riley R."/>
            <person name="LaButti K."/>
            <person name="Andreopoulos B."/>
            <person name="Lipzen A."/>
            <person name="Chen C."/>
            <person name="Yan M."/>
            <person name="Daum C."/>
            <person name="Ng V."/>
            <person name="Clum A."/>
            <person name="Steindorff A."/>
            <person name="Ohm R.A."/>
            <person name="Martin F."/>
            <person name="Silar P."/>
            <person name="Natvig D.O."/>
            <person name="Lalanne C."/>
            <person name="Gautier V."/>
            <person name="Ament-Velasquez S.L."/>
            <person name="Kruys A."/>
            <person name="Hutchinson M.I."/>
            <person name="Powell A.J."/>
            <person name="Barry K."/>
            <person name="Miller A.N."/>
            <person name="Grigoriev I.V."/>
            <person name="Debuchy R."/>
            <person name="Gladieux P."/>
            <person name="Hiltunen Thoren M."/>
            <person name="Johannesson H."/>
        </authorList>
    </citation>
    <scope>NUCLEOTIDE SEQUENCE</scope>
    <source>
        <strain evidence="2">CBS 123565</strain>
    </source>
</reference>
<dbReference type="EMBL" id="MU853406">
    <property type="protein sequence ID" value="KAK4135431.1"/>
    <property type="molecule type" value="Genomic_DNA"/>
</dbReference>
<gene>
    <name evidence="2" type="ORF">BT67DRAFT_276060</name>
</gene>
<evidence type="ECO:0000313" key="2">
    <source>
        <dbReference type="EMBL" id="KAK4135431.1"/>
    </source>
</evidence>
<feature type="region of interest" description="Disordered" evidence="1">
    <location>
        <begin position="1"/>
        <end position="27"/>
    </location>
</feature>
<accession>A0AAN6UMJ8</accession>
<protein>
    <submittedName>
        <fullName evidence="2">Uncharacterized protein</fullName>
    </submittedName>
</protein>
<comment type="caution">
    <text evidence="2">The sequence shown here is derived from an EMBL/GenBank/DDBJ whole genome shotgun (WGS) entry which is preliminary data.</text>
</comment>
<evidence type="ECO:0000256" key="1">
    <source>
        <dbReference type="SAM" id="MobiDB-lite"/>
    </source>
</evidence>
<sequence>MPNCRPTHKAPSALPQHHPPPFPRFINYAAPHRPISHHKATLPQQSHLPEHCLFHSSGHQPVAKRGARLQVMWERDDGSRISNPNEGGASVISVARHHIAAQRTTAAQVARLGPATRNAANVHPRTNRESGQRLARLLHALPRAKACIATYVACHPVAAAIAPRR</sequence>
<proteinExistence type="predicted"/>